<proteinExistence type="predicted"/>
<gene>
    <name evidence="2" type="ORF">GCM10010123_11700</name>
</gene>
<keyword evidence="3" id="KW-1185">Reference proteome</keyword>
<dbReference type="Pfam" id="PF04134">
    <property type="entry name" value="DCC1-like"/>
    <property type="match status" value="1"/>
</dbReference>
<evidence type="ECO:0000256" key="1">
    <source>
        <dbReference type="SAM" id="MobiDB-lite"/>
    </source>
</evidence>
<dbReference type="InterPro" id="IPR007263">
    <property type="entry name" value="DCC1-like"/>
</dbReference>
<feature type="region of interest" description="Disordered" evidence="1">
    <location>
        <begin position="1"/>
        <end position="32"/>
    </location>
</feature>
<comment type="caution">
    <text evidence="2">The sequence shown here is derived from an EMBL/GenBank/DDBJ whole genome shotgun (WGS) entry which is preliminary data.</text>
</comment>
<dbReference type="EMBL" id="BMQB01000002">
    <property type="protein sequence ID" value="GGJ83654.1"/>
    <property type="molecule type" value="Genomic_DNA"/>
</dbReference>
<evidence type="ECO:0000313" key="3">
    <source>
        <dbReference type="Proteomes" id="UP000649739"/>
    </source>
</evidence>
<dbReference type="AlphaFoldDB" id="A0A8J3B377"/>
<reference evidence="2" key="2">
    <citation type="submission" date="2020-09" db="EMBL/GenBank/DDBJ databases">
        <authorList>
            <person name="Sun Q."/>
            <person name="Ohkuma M."/>
        </authorList>
    </citation>
    <scope>NUCLEOTIDE SEQUENCE</scope>
    <source>
        <strain evidence="2">JCM 3090</strain>
    </source>
</reference>
<accession>A0A8J3B377</accession>
<sequence length="169" mass="18046">MSRRPRERTAVTAGPARPDPATPPDTAAPDTAAPGGAVRSLLLLYDAECRPCRAARDWLGRQPMLLPVYFLAADSPTARAALPDLDHAATRRDLTVVADTGAVYRGDAAWLACLWALDGYRELAHRLAHPALRPIARRAIGAAAALRRAGPPVGYGGGDEPHTRADRCR</sequence>
<evidence type="ECO:0000313" key="2">
    <source>
        <dbReference type="EMBL" id="GGJ83654.1"/>
    </source>
</evidence>
<dbReference type="Proteomes" id="UP000649739">
    <property type="component" value="Unassembled WGS sequence"/>
</dbReference>
<dbReference type="GO" id="GO:0015035">
    <property type="term" value="F:protein-disulfide reductase activity"/>
    <property type="evidence" value="ECO:0007669"/>
    <property type="project" value="InterPro"/>
</dbReference>
<dbReference type="RefSeq" id="WP_189169006.1">
    <property type="nucleotide sequence ID" value="NZ_BMQB01000002.1"/>
</dbReference>
<name>A0A8J3B377_9ACTN</name>
<reference evidence="2" key="1">
    <citation type="journal article" date="2014" name="Int. J. Syst. Evol. Microbiol.">
        <title>Complete genome sequence of Corynebacterium casei LMG S-19264T (=DSM 44701T), isolated from a smear-ripened cheese.</title>
        <authorList>
            <consortium name="US DOE Joint Genome Institute (JGI-PGF)"/>
            <person name="Walter F."/>
            <person name="Albersmeier A."/>
            <person name="Kalinowski J."/>
            <person name="Ruckert C."/>
        </authorList>
    </citation>
    <scope>NUCLEOTIDE SEQUENCE</scope>
    <source>
        <strain evidence="2">JCM 3090</strain>
    </source>
</reference>
<protein>
    <recommendedName>
        <fullName evidence="4">DUF393 domain-containing protein</fullName>
    </recommendedName>
</protein>
<organism evidence="2 3">
    <name type="scientific">Pilimelia anulata</name>
    <dbReference type="NCBI Taxonomy" id="53371"/>
    <lineage>
        <taxon>Bacteria</taxon>
        <taxon>Bacillati</taxon>
        <taxon>Actinomycetota</taxon>
        <taxon>Actinomycetes</taxon>
        <taxon>Micromonosporales</taxon>
        <taxon>Micromonosporaceae</taxon>
        <taxon>Pilimelia</taxon>
    </lineage>
</organism>
<evidence type="ECO:0008006" key="4">
    <source>
        <dbReference type="Google" id="ProtNLM"/>
    </source>
</evidence>